<dbReference type="InterPro" id="IPR006102">
    <property type="entry name" value="Ig-like_GH2"/>
</dbReference>
<organism evidence="6 7">
    <name type="scientific">Candidatus Fimadaptatus faecigallinarum</name>
    <dbReference type="NCBI Taxonomy" id="2840814"/>
    <lineage>
        <taxon>Bacteria</taxon>
        <taxon>Bacillati</taxon>
        <taxon>Bacillota</taxon>
        <taxon>Clostridia</taxon>
        <taxon>Eubacteriales</taxon>
        <taxon>Candidatus Fimadaptatus</taxon>
    </lineage>
</organism>
<dbReference type="PANTHER" id="PTHR42732">
    <property type="entry name" value="BETA-GALACTOSIDASE"/>
    <property type="match status" value="1"/>
</dbReference>
<gene>
    <name evidence="6" type="ORF">IAC59_03760</name>
</gene>
<name>A0A9D1LQV3_9FIRM</name>
<reference evidence="6" key="2">
    <citation type="journal article" date="2021" name="PeerJ">
        <title>Extensive microbial diversity within the chicken gut microbiome revealed by metagenomics and culture.</title>
        <authorList>
            <person name="Gilroy R."/>
            <person name="Ravi A."/>
            <person name="Getino M."/>
            <person name="Pursley I."/>
            <person name="Horton D.L."/>
            <person name="Alikhan N.F."/>
            <person name="Baker D."/>
            <person name="Gharbi K."/>
            <person name="Hall N."/>
            <person name="Watson M."/>
            <person name="Adriaenssens E.M."/>
            <person name="Foster-Nyarko E."/>
            <person name="Jarju S."/>
            <person name="Secka A."/>
            <person name="Antonio M."/>
            <person name="Oren A."/>
            <person name="Chaudhuri R.R."/>
            <person name="La Ragione R."/>
            <person name="Hildebrand F."/>
            <person name="Pallen M.J."/>
        </authorList>
    </citation>
    <scope>NUCLEOTIDE SEQUENCE</scope>
    <source>
        <strain evidence="6">ChiSxjej2B14-8506</strain>
    </source>
</reference>
<reference evidence="6" key="1">
    <citation type="submission" date="2020-10" db="EMBL/GenBank/DDBJ databases">
        <authorList>
            <person name="Gilroy R."/>
        </authorList>
    </citation>
    <scope>NUCLEOTIDE SEQUENCE</scope>
    <source>
        <strain evidence="6">ChiSxjej2B14-8506</strain>
    </source>
</reference>
<dbReference type="Pfam" id="PF22666">
    <property type="entry name" value="Glyco_hydro_2_N2"/>
    <property type="match status" value="1"/>
</dbReference>
<feature type="domain" description="Beta-mannosidase-like galactose-binding" evidence="5">
    <location>
        <begin position="39"/>
        <end position="113"/>
    </location>
</feature>
<dbReference type="InterPro" id="IPR054593">
    <property type="entry name" value="Beta-mannosidase-like_N2"/>
</dbReference>
<evidence type="ECO:0000313" key="7">
    <source>
        <dbReference type="Proteomes" id="UP000824123"/>
    </source>
</evidence>
<evidence type="ECO:0000256" key="2">
    <source>
        <dbReference type="ARBA" id="ARBA00022801"/>
    </source>
</evidence>
<comment type="caution">
    <text evidence="6">The sequence shown here is derived from an EMBL/GenBank/DDBJ whole genome shotgun (WGS) entry which is preliminary data.</text>
</comment>
<dbReference type="SUPFAM" id="SSF49303">
    <property type="entry name" value="beta-Galactosidase/glucuronidase domain"/>
    <property type="match status" value="1"/>
</dbReference>
<dbReference type="InterPro" id="IPR017853">
    <property type="entry name" value="GH"/>
</dbReference>
<dbReference type="GO" id="GO:0005975">
    <property type="term" value="P:carbohydrate metabolic process"/>
    <property type="evidence" value="ECO:0007669"/>
    <property type="project" value="InterPro"/>
</dbReference>
<evidence type="ECO:0000259" key="4">
    <source>
        <dbReference type="Pfam" id="PF00703"/>
    </source>
</evidence>
<dbReference type="Pfam" id="PF00703">
    <property type="entry name" value="Glyco_hydro_2"/>
    <property type="match status" value="1"/>
</dbReference>
<keyword evidence="3" id="KW-0326">Glycosidase</keyword>
<comment type="similarity">
    <text evidence="1">Belongs to the glycosyl hydrolase 2 family.</text>
</comment>
<dbReference type="Gene3D" id="3.20.20.80">
    <property type="entry name" value="Glycosidases"/>
    <property type="match status" value="1"/>
</dbReference>
<evidence type="ECO:0000256" key="3">
    <source>
        <dbReference type="ARBA" id="ARBA00023295"/>
    </source>
</evidence>
<keyword evidence="2" id="KW-0378">Hydrolase</keyword>
<accession>A0A9D1LQV3</accession>
<dbReference type="EMBL" id="DVNK01000027">
    <property type="protein sequence ID" value="HIU46359.1"/>
    <property type="molecule type" value="Genomic_DNA"/>
</dbReference>
<feature type="domain" description="Glycoside hydrolase family 2 immunoglobulin-like beta-sandwich" evidence="4">
    <location>
        <begin position="150"/>
        <end position="237"/>
    </location>
</feature>
<dbReference type="Proteomes" id="UP000824123">
    <property type="component" value="Unassembled WGS sequence"/>
</dbReference>
<dbReference type="InterPro" id="IPR051913">
    <property type="entry name" value="GH2_Domain-Containing"/>
</dbReference>
<dbReference type="InterPro" id="IPR013783">
    <property type="entry name" value="Ig-like_fold"/>
</dbReference>
<dbReference type="PANTHER" id="PTHR42732:SF1">
    <property type="entry name" value="BETA-MANNOSIDASE"/>
    <property type="match status" value="1"/>
</dbReference>
<proteinExistence type="inferred from homology"/>
<dbReference type="Gene3D" id="2.60.40.10">
    <property type="entry name" value="Immunoglobulins"/>
    <property type="match status" value="1"/>
</dbReference>
<dbReference type="SUPFAM" id="SSF51445">
    <property type="entry name" value="(Trans)glycosidases"/>
    <property type="match status" value="1"/>
</dbReference>
<evidence type="ECO:0000259" key="5">
    <source>
        <dbReference type="Pfam" id="PF22666"/>
    </source>
</evidence>
<dbReference type="AlphaFoldDB" id="A0A9D1LQV3"/>
<evidence type="ECO:0000256" key="1">
    <source>
        <dbReference type="ARBA" id="ARBA00007401"/>
    </source>
</evidence>
<dbReference type="InterPro" id="IPR036156">
    <property type="entry name" value="Beta-gal/glucu_dom_sf"/>
</dbReference>
<evidence type="ECO:0008006" key="8">
    <source>
        <dbReference type="Google" id="ProtNLM"/>
    </source>
</evidence>
<dbReference type="InterPro" id="IPR008979">
    <property type="entry name" value="Galactose-bd-like_sf"/>
</dbReference>
<evidence type="ECO:0000313" key="6">
    <source>
        <dbReference type="EMBL" id="HIU46359.1"/>
    </source>
</evidence>
<sequence length="887" mass="99476">MRSISLNGRWNVAFADGRAAQVDVPGCFDSVAGRWDVADAVSYTTTFTLDGGEEYARLRFGGVSYYCDVYVNDALVGSHEGMWDGFDIDISGCARPGENRLRIDVTKPGYHAQDRFPLRQVLSGFVPDVLCTFGGLWDDVALERADAFFVDAHSAAGDMRGKVCLDCDVDARVAGSMTARLTIADAQDVPVASATQTCSVQPGRSQLNIRADIESPRLWSPEDPYLYSYRLELELAGQREQLEGELGCRDVRAEGTHIMINDAPCYLRGILHWGYYDDAIIPNPSPETIDAEINAIREYGFNAIKHCLYIPREEYFRAADRAGVLLWIELPLWLPEPSPELENRIRREYPRLLRQIAGHPSVCAVSLGCELDDSVGGGLLREMYELAQRTSRALVRDNSGSGECYGGLQVDYADFFDYHFYAELQNMENLIETFTPGWRNTRPWLFGEFCDSDTMRDLAQIRRAKGVDKLNWELADHARNPISLLKPDFFLGEHDARMEQSGIRADFELIRALSYDHALTHRKVTLEQTRACPVTSGYNITSIRDVPIATSGMFDDLMRPKFDAARVRASNADAVLCPAWDLGRMWINADRVKSRERYNFASGSEYTLRVLLSNYAHDAQAGTLTWRLMRGAEQLCGGSFDGIDCARGDVIQAGRIVCTLPEVTQPCTLRLEAEFNADGVHTANDWPVFVYPAHTAPEGRFALYDPTNEFFTLERVLDCARLGEGQPVPEGTDVVITTLLTPAVRAYVEAGGRALLMQQEDGVLPVRRVAFWREGVLRQYDHEIVRPLKREMYCDELRYFSMTATSAIETDKLAERGFGDARPILRRYDCREWYASDYMLECTLGSGRMVATTLRLQGGMGKQAPFIANNPGAVYLLTRAVEYLARG</sequence>
<dbReference type="SUPFAM" id="SSF49785">
    <property type="entry name" value="Galactose-binding domain-like"/>
    <property type="match status" value="1"/>
</dbReference>
<dbReference type="GO" id="GO:0004553">
    <property type="term" value="F:hydrolase activity, hydrolyzing O-glycosyl compounds"/>
    <property type="evidence" value="ECO:0007669"/>
    <property type="project" value="InterPro"/>
</dbReference>
<protein>
    <recommendedName>
        <fullName evidence="8">Beta-galactosidase</fullName>
    </recommendedName>
</protein>
<dbReference type="Gene3D" id="2.60.120.260">
    <property type="entry name" value="Galactose-binding domain-like"/>
    <property type="match status" value="1"/>
</dbReference>